<feature type="domain" description="Alpha-D-phosphohexomutase alpha/beta/alpha" evidence="9">
    <location>
        <begin position="8"/>
        <end position="131"/>
    </location>
</feature>
<dbReference type="EMBL" id="SJPT01000002">
    <property type="protein sequence ID" value="TWU24921.1"/>
    <property type="molecule type" value="Genomic_DNA"/>
</dbReference>
<dbReference type="Pfam" id="PF02878">
    <property type="entry name" value="PGM_PMM_I"/>
    <property type="match status" value="1"/>
</dbReference>
<dbReference type="GO" id="GO:0009252">
    <property type="term" value="P:peptidoglycan biosynthetic process"/>
    <property type="evidence" value="ECO:0007669"/>
    <property type="project" value="TreeGrafter"/>
</dbReference>
<evidence type="ECO:0000256" key="5">
    <source>
        <dbReference type="ARBA" id="ARBA00022842"/>
    </source>
</evidence>
<keyword evidence="13" id="KW-1185">Reference proteome</keyword>
<dbReference type="InterPro" id="IPR016066">
    <property type="entry name" value="A-D-PHexomutase_CS"/>
</dbReference>
<dbReference type="EC" id="5.4.2.10" evidence="12"/>
<keyword evidence="3" id="KW-0597">Phosphoprotein</keyword>
<keyword evidence="5 7" id="KW-0460">Magnesium</keyword>
<dbReference type="Pfam" id="PF00408">
    <property type="entry name" value="PGM_PMM_IV"/>
    <property type="match status" value="1"/>
</dbReference>
<dbReference type="Pfam" id="PF02879">
    <property type="entry name" value="PGM_PMM_II"/>
    <property type="match status" value="1"/>
</dbReference>
<dbReference type="InterPro" id="IPR005846">
    <property type="entry name" value="A-D-PHexomutase_a/b/a-III"/>
</dbReference>
<dbReference type="SUPFAM" id="SSF53738">
    <property type="entry name" value="Phosphoglucomutase, first 3 domains"/>
    <property type="match status" value="3"/>
</dbReference>
<dbReference type="InterPro" id="IPR024086">
    <property type="entry name" value="GlmM_arc-type"/>
</dbReference>
<dbReference type="SUPFAM" id="SSF55957">
    <property type="entry name" value="Phosphoglucomutase, C-terminal domain"/>
    <property type="match status" value="1"/>
</dbReference>
<dbReference type="AlphaFoldDB" id="A0A5C6CNG4"/>
<protein>
    <submittedName>
        <fullName evidence="12">Phosphoglucosamine mutase</fullName>
        <ecNumber evidence="12">5.4.2.10</ecNumber>
    </submittedName>
</protein>
<accession>A0A5C6CNG4</accession>
<dbReference type="InterPro" id="IPR005844">
    <property type="entry name" value="A-D-PHexomutase_a/b/a-I"/>
</dbReference>
<evidence type="ECO:0000256" key="4">
    <source>
        <dbReference type="ARBA" id="ARBA00022723"/>
    </source>
</evidence>
<evidence type="ECO:0000256" key="6">
    <source>
        <dbReference type="ARBA" id="ARBA00023235"/>
    </source>
</evidence>
<dbReference type="GO" id="GO:0008966">
    <property type="term" value="F:phosphoglucosamine mutase activity"/>
    <property type="evidence" value="ECO:0007669"/>
    <property type="project" value="UniProtKB-EC"/>
</dbReference>
<evidence type="ECO:0000259" key="10">
    <source>
        <dbReference type="Pfam" id="PF02879"/>
    </source>
</evidence>
<dbReference type="InterPro" id="IPR005841">
    <property type="entry name" value="Alpha-D-phosphohexomutase_SF"/>
</dbReference>
<dbReference type="GO" id="GO:0005829">
    <property type="term" value="C:cytosol"/>
    <property type="evidence" value="ECO:0007669"/>
    <property type="project" value="TreeGrafter"/>
</dbReference>
<feature type="domain" description="Alpha-D-phosphohexomutase alpha/beta/alpha" evidence="10">
    <location>
        <begin position="153"/>
        <end position="252"/>
    </location>
</feature>
<dbReference type="InterPro" id="IPR036900">
    <property type="entry name" value="A-D-PHexomutase_C_sf"/>
</dbReference>
<reference evidence="12 13" key="1">
    <citation type="submission" date="2019-02" db="EMBL/GenBank/DDBJ databases">
        <title>Deep-cultivation of Planctomycetes and their phenomic and genomic characterization uncovers novel biology.</title>
        <authorList>
            <person name="Wiegand S."/>
            <person name="Jogler M."/>
            <person name="Boedeker C."/>
            <person name="Pinto D."/>
            <person name="Vollmers J."/>
            <person name="Rivas-Marin E."/>
            <person name="Kohn T."/>
            <person name="Peeters S.H."/>
            <person name="Heuer A."/>
            <person name="Rast P."/>
            <person name="Oberbeckmann S."/>
            <person name="Bunk B."/>
            <person name="Jeske O."/>
            <person name="Meyerdierks A."/>
            <person name="Storesund J.E."/>
            <person name="Kallscheuer N."/>
            <person name="Luecker S."/>
            <person name="Lage O.M."/>
            <person name="Pohl T."/>
            <person name="Merkel B.J."/>
            <person name="Hornburger P."/>
            <person name="Mueller R.-W."/>
            <person name="Bruemmer F."/>
            <person name="Labrenz M."/>
            <person name="Spormann A.M."/>
            <person name="Op Den Camp H."/>
            <person name="Overmann J."/>
            <person name="Amann R."/>
            <person name="Jetten M.S.M."/>
            <person name="Mascher T."/>
            <person name="Medema M.H."/>
            <person name="Devos D.P."/>
            <person name="Kaster A.-K."/>
            <person name="Ovreas L."/>
            <person name="Rohde M."/>
            <person name="Galperin M.Y."/>
            <person name="Jogler C."/>
        </authorList>
    </citation>
    <scope>NUCLEOTIDE SEQUENCE [LARGE SCALE GENOMIC DNA]</scope>
    <source>
        <strain evidence="12 13">Pla52o</strain>
    </source>
</reference>
<dbReference type="InterPro" id="IPR016055">
    <property type="entry name" value="A-D-PHexomutase_a/b/a-I/II/III"/>
</dbReference>
<dbReference type="RefSeq" id="WP_146593648.1">
    <property type="nucleotide sequence ID" value="NZ_SJPT01000002.1"/>
</dbReference>
<organism evidence="12 13">
    <name type="scientific">Novipirellula galeiformis</name>
    <dbReference type="NCBI Taxonomy" id="2528004"/>
    <lineage>
        <taxon>Bacteria</taxon>
        <taxon>Pseudomonadati</taxon>
        <taxon>Planctomycetota</taxon>
        <taxon>Planctomycetia</taxon>
        <taxon>Pirellulales</taxon>
        <taxon>Pirellulaceae</taxon>
        <taxon>Novipirellula</taxon>
    </lineage>
</organism>
<dbReference type="InterPro" id="IPR005845">
    <property type="entry name" value="A-D-PHexomutase_a/b/a-II"/>
</dbReference>
<evidence type="ECO:0000313" key="12">
    <source>
        <dbReference type="EMBL" id="TWU24921.1"/>
    </source>
</evidence>
<comment type="cofactor">
    <cofactor evidence="1">
        <name>Mg(2+)</name>
        <dbReference type="ChEBI" id="CHEBI:18420"/>
    </cofactor>
</comment>
<evidence type="ECO:0000256" key="1">
    <source>
        <dbReference type="ARBA" id="ARBA00001946"/>
    </source>
</evidence>
<gene>
    <name evidence="12" type="primary">glmM</name>
    <name evidence="12" type="ORF">Pla52o_12180</name>
</gene>
<dbReference type="InterPro" id="IPR005843">
    <property type="entry name" value="A-D-PHexomutase_C"/>
</dbReference>
<dbReference type="GO" id="GO:0004615">
    <property type="term" value="F:phosphomannomutase activity"/>
    <property type="evidence" value="ECO:0007669"/>
    <property type="project" value="TreeGrafter"/>
</dbReference>
<comment type="similarity">
    <text evidence="2 7">Belongs to the phosphohexose mutase family.</text>
</comment>
<dbReference type="GO" id="GO:0000287">
    <property type="term" value="F:magnesium ion binding"/>
    <property type="evidence" value="ECO:0007669"/>
    <property type="project" value="InterPro"/>
</dbReference>
<dbReference type="PROSITE" id="PS00710">
    <property type="entry name" value="PGM_PMM"/>
    <property type="match status" value="1"/>
</dbReference>
<evidence type="ECO:0000259" key="11">
    <source>
        <dbReference type="Pfam" id="PF02880"/>
    </source>
</evidence>
<evidence type="ECO:0000313" key="13">
    <source>
        <dbReference type="Proteomes" id="UP000316304"/>
    </source>
</evidence>
<sequence length="450" mass="46811">MSDLIISVSGLRGIVGTSLTPEVAVRFVAAFASKLPAGPIIVARDGRGSGRMLKQAIIASLTACGRDCLDADVAATPTVGVLVGERNAAGAVQISASHNPPPYNGIKLFGPDGRVLDAVRGASIRDAYFAGEAAWCAFDQIGSATLEADPHSAHLDKVLATVNVDAIAKAKHRVLLDSNHGAGGLLGKRLLEALGCEAVIVGDEPDGNFAHVPEPTAENLTEIAAQVRKHQCSVGFCQDPDADRLALVDGEGRYIGEEYTLALCIKHAMSHAATRGSIVINGATSGMSERLAAAADVESFRSSVGEANVADMMIATQAKYGGEGNGGPIDPRVGYVRDSFVGMAQVLDLMTATGQSLAELADGLPKLHIHKSKAEVSAEKLPELFEALIALHDDASASTGDGLRLAWADKWLLVRGSNTEPIVRLIAEAETEAEAKSLCDTAAAKLAEIQ</sequence>
<feature type="domain" description="Alpha-D-phosphohexomutase alpha/beta/alpha" evidence="11">
    <location>
        <begin position="259"/>
        <end position="365"/>
    </location>
</feature>
<keyword evidence="4 7" id="KW-0479">Metal-binding</keyword>
<evidence type="ECO:0000259" key="8">
    <source>
        <dbReference type="Pfam" id="PF00408"/>
    </source>
</evidence>
<dbReference type="Proteomes" id="UP000316304">
    <property type="component" value="Unassembled WGS sequence"/>
</dbReference>
<dbReference type="OrthoDB" id="9806956at2"/>
<name>A0A5C6CNG4_9BACT</name>
<keyword evidence="6 12" id="KW-0413">Isomerase</keyword>
<dbReference type="PANTHER" id="PTHR42946:SF1">
    <property type="entry name" value="PHOSPHOGLUCOMUTASE (ALPHA-D-GLUCOSE-1,6-BISPHOSPHATE-DEPENDENT)"/>
    <property type="match status" value="1"/>
</dbReference>
<comment type="caution">
    <text evidence="12">The sequence shown here is derived from an EMBL/GenBank/DDBJ whole genome shotgun (WGS) entry which is preliminary data.</text>
</comment>
<dbReference type="NCBIfam" id="TIGR03990">
    <property type="entry name" value="Arch_GlmM"/>
    <property type="match status" value="1"/>
</dbReference>
<feature type="domain" description="Alpha-D-phosphohexomutase C-terminal" evidence="8">
    <location>
        <begin position="395"/>
        <end position="443"/>
    </location>
</feature>
<dbReference type="GO" id="GO:0006048">
    <property type="term" value="P:UDP-N-acetylglucosamine biosynthetic process"/>
    <property type="evidence" value="ECO:0007669"/>
    <property type="project" value="TreeGrafter"/>
</dbReference>
<evidence type="ECO:0000259" key="9">
    <source>
        <dbReference type="Pfam" id="PF02878"/>
    </source>
</evidence>
<dbReference type="Gene3D" id="3.40.120.10">
    <property type="entry name" value="Alpha-D-Glucose-1,6-Bisphosphate, subunit A, domain 3"/>
    <property type="match status" value="3"/>
</dbReference>
<dbReference type="GO" id="GO:0005975">
    <property type="term" value="P:carbohydrate metabolic process"/>
    <property type="evidence" value="ECO:0007669"/>
    <property type="project" value="InterPro"/>
</dbReference>
<evidence type="ECO:0000256" key="2">
    <source>
        <dbReference type="ARBA" id="ARBA00010231"/>
    </source>
</evidence>
<proteinExistence type="inferred from homology"/>
<dbReference type="PANTHER" id="PTHR42946">
    <property type="entry name" value="PHOSPHOHEXOSE MUTASE"/>
    <property type="match status" value="1"/>
</dbReference>
<evidence type="ECO:0000256" key="7">
    <source>
        <dbReference type="RuleBase" id="RU004326"/>
    </source>
</evidence>
<dbReference type="Pfam" id="PF02880">
    <property type="entry name" value="PGM_PMM_III"/>
    <property type="match status" value="1"/>
</dbReference>
<dbReference type="Gene3D" id="3.30.310.50">
    <property type="entry name" value="Alpha-D-phosphohexomutase, C-terminal domain"/>
    <property type="match status" value="1"/>
</dbReference>
<dbReference type="PRINTS" id="PR00509">
    <property type="entry name" value="PGMPMM"/>
</dbReference>
<evidence type="ECO:0000256" key="3">
    <source>
        <dbReference type="ARBA" id="ARBA00022553"/>
    </source>
</evidence>
<dbReference type="InterPro" id="IPR050060">
    <property type="entry name" value="Phosphoglucosamine_mutase"/>
</dbReference>